<evidence type="ECO:0008006" key="6">
    <source>
        <dbReference type="Google" id="ProtNLM"/>
    </source>
</evidence>
<organism evidence="3 4">
    <name type="scientific">Acidithiobacillus thiooxidans</name>
    <name type="common">Thiobacillus thiooxidans</name>
    <dbReference type="NCBI Taxonomy" id="930"/>
    <lineage>
        <taxon>Bacteria</taxon>
        <taxon>Pseudomonadati</taxon>
        <taxon>Pseudomonadota</taxon>
        <taxon>Acidithiobacillia</taxon>
        <taxon>Acidithiobacillales</taxon>
        <taxon>Acidithiobacillaceae</taxon>
        <taxon>Acidithiobacillus</taxon>
    </lineage>
</organism>
<comment type="caution">
    <text evidence="3">The sequence shown here is derived from an EMBL/GenBank/DDBJ whole genome shotgun (WGS) entry which is preliminary data.</text>
</comment>
<dbReference type="AlphaFoldDB" id="A0A1C2I9F2"/>
<dbReference type="Proteomes" id="UP000094893">
    <property type="component" value="Unassembled WGS sequence"/>
</dbReference>
<dbReference type="Proteomes" id="UP000095008">
    <property type="component" value="Unassembled WGS sequence"/>
</dbReference>
<evidence type="ECO:0000313" key="2">
    <source>
        <dbReference type="EMBL" id="OCX69137.1"/>
    </source>
</evidence>
<proteinExistence type="predicted"/>
<dbReference type="EMBL" id="LWSA01000181">
    <property type="protein sequence ID" value="OCX71006.1"/>
    <property type="molecule type" value="Genomic_DNA"/>
</dbReference>
<feature type="region of interest" description="Disordered" evidence="1">
    <location>
        <begin position="60"/>
        <end position="87"/>
    </location>
</feature>
<dbReference type="EMBL" id="LWRY01000231">
    <property type="protein sequence ID" value="OCX69137.1"/>
    <property type="molecule type" value="Genomic_DNA"/>
</dbReference>
<accession>A0A1C2I9F2</accession>
<sequence length="162" mass="18548">MLVNAHPFVTREKNIMSSKIWVLVASSARAILFSAEDRGGSLHNEERWEDAMARLHDQDINTDRPGRSFDSHGEGRHAMEPRVDPKTEEAEHFARFVGEHLRETMQAQGGCERLHLIAAPEFLGHLRNCLDHHLQTKIVSEIPKDLVMLDSEDIRKHLPDFL</sequence>
<gene>
    <name evidence="2" type="ORF">A6M23_15700</name>
    <name evidence="3" type="ORF">A6P07_12760</name>
</gene>
<protein>
    <recommendedName>
        <fullName evidence="6">Host attachment protein</fullName>
    </recommendedName>
</protein>
<evidence type="ECO:0000313" key="4">
    <source>
        <dbReference type="Proteomes" id="UP000094893"/>
    </source>
</evidence>
<dbReference type="InterPro" id="IPR019291">
    <property type="entry name" value="Host_attachment_protein"/>
</dbReference>
<keyword evidence="5" id="KW-1185">Reference proteome</keyword>
<dbReference type="eggNOG" id="COG5622">
    <property type="taxonomic scope" value="Bacteria"/>
</dbReference>
<evidence type="ECO:0000313" key="5">
    <source>
        <dbReference type="Proteomes" id="UP000095008"/>
    </source>
</evidence>
<dbReference type="Pfam" id="PF10116">
    <property type="entry name" value="Host_attach"/>
    <property type="match status" value="1"/>
</dbReference>
<evidence type="ECO:0000313" key="3">
    <source>
        <dbReference type="EMBL" id="OCX71006.1"/>
    </source>
</evidence>
<reference evidence="3 4" key="1">
    <citation type="journal article" date="2016" name="Int. J. Mol. Sci.">
        <title>Comparative genomics of the extreme acidophile Acidithiobacillus thiooxidans reveals intraspecific divergence and niche adaptation.</title>
        <authorList>
            <person name="Zhang X."/>
            <person name="Feng X."/>
            <person name="Tao J."/>
            <person name="Ma L."/>
            <person name="Xiao Y."/>
            <person name="Liang Y."/>
            <person name="Liu X."/>
            <person name="Yin H."/>
        </authorList>
    </citation>
    <scope>NUCLEOTIDE SEQUENCE [LARGE SCALE GENOMIC DNA]</scope>
    <source>
        <strain evidence="3 4">A02</strain>
        <strain evidence="2">DXS-W</strain>
    </source>
</reference>
<name>A0A1C2I9F2_ACITH</name>
<evidence type="ECO:0000256" key="1">
    <source>
        <dbReference type="SAM" id="MobiDB-lite"/>
    </source>
</evidence>